<dbReference type="GO" id="GO:0003951">
    <property type="term" value="F:NAD+ kinase activity"/>
    <property type="evidence" value="ECO:0007669"/>
    <property type="project" value="UniProtKB-EC"/>
</dbReference>
<keyword evidence="6" id="KW-0520">NAD</keyword>
<keyword evidence="3 7" id="KW-0418">Kinase</keyword>
<protein>
    <submittedName>
        <fullName evidence="7">NAD kinase</fullName>
        <ecNumber evidence="7">2.7.1.23</ecNumber>
    </submittedName>
</protein>
<dbReference type="InterPro" id="IPR017438">
    <property type="entry name" value="ATP-NAD_kinase_N"/>
</dbReference>
<dbReference type="GO" id="GO:0005524">
    <property type="term" value="F:ATP binding"/>
    <property type="evidence" value="ECO:0007669"/>
    <property type="project" value="UniProtKB-KW"/>
</dbReference>
<dbReference type="Gene3D" id="2.60.200.30">
    <property type="entry name" value="Probable inorganic polyphosphate/atp-NAD kinase, domain 2"/>
    <property type="match status" value="1"/>
</dbReference>
<dbReference type="SUPFAM" id="SSF111331">
    <property type="entry name" value="NAD kinase/diacylglycerol kinase-like"/>
    <property type="match status" value="1"/>
</dbReference>
<evidence type="ECO:0000256" key="6">
    <source>
        <dbReference type="ARBA" id="ARBA00023027"/>
    </source>
</evidence>
<dbReference type="PANTHER" id="PTHR20275:SF0">
    <property type="entry name" value="NAD KINASE"/>
    <property type="match status" value="1"/>
</dbReference>
<dbReference type="Gene3D" id="3.40.50.10330">
    <property type="entry name" value="Probable inorganic polyphosphate/atp-NAD kinase, domain 1"/>
    <property type="match status" value="1"/>
</dbReference>
<keyword evidence="2" id="KW-0547">Nucleotide-binding</keyword>
<keyword evidence="4" id="KW-0067">ATP-binding</keyword>
<reference evidence="7" key="1">
    <citation type="submission" date="2018-06" db="EMBL/GenBank/DDBJ databases">
        <authorList>
            <person name="Zhirakovskaya E."/>
        </authorList>
    </citation>
    <scope>NUCLEOTIDE SEQUENCE</scope>
</reference>
<dbReference type="PANTHER" id="PTHR20275">
    <property type="entry name" value="NAD KINASE"/>
    <property type="match status" value="1"/>
</dbReference>
<dbReference type="GO" id="GO:0006741">
    <property type="term" value="P:NADP+ biosynthetic process"/>
    <property type="evidence" value="ECO:0007669"/>
    <property type="project" value="InterPro"/>
</dbReference>
<keyword evidence="5" id="KW-0521">NADP</keyword>
<dbReference type="AlphaFoldDB" id="A0A3B0Z5D8"/>
<sequence length="294" mass="32604">MTCKFNKIGIIGKPNDLSITVPVTCLIHLLESLNCIAMLDEGTARSLSINDIPCYSREQMGQSCDLLIIIGGDGTLLDAARSMSDYEIPMAGINLGRLGFLVDISPDKMERTVTEILNGEYIDESRMLLEANISVDNTNIFSAKALNDMVIHKINVARMIEFDIYINEKFVYTQRSDGLIISTPTGSTAYSLSGGGPILHPSLAAIALVPICPHTLTNRPIAIGADSEIEIRFNKGNFEGIQISCDGQVNRQITEDQTLRIRVCEKTLTLLHPTDYDYYHILRTKLNWATQNYE</sequence>
<evidence type="ECO:0000256" key="2">
    <source>
        <dbReference type="ARBA" id="ARBA00022741"/>
    </source>
</evidence>
<dbReference type="InterPro" id="IPR016064">
    <property type="entry name" value="NAD/diacylglycerol_kinase_sf"/>
</dbReference>
<evidence type="ECO:0000256" key="1">
    <source>
        <dbReference type="ARBA" id="ARBA00022679"/>
    </source>
</evidence>
<dbReference type="EMBL" id="UOFL01000252">
    <property type="protein sequence ID" value="VAW82762.1"/>
    <property type="molecule type" value="Genomic_DNA"/>
</dbReference>
<dbReference type="EC" id="2.7.1.23" evidence="7"/>
<gene>
    <name evidence="7" type="ORF">MNBD_GAMMA12-2178</name>
</gene>
<evidence type="ECO:0000256" key="5">
    <source>
        <dbReference type="ARBA" id="ARBA00022857"/>
    </source>
</evidence>
<accession>A0A3B0Z5D8</accession>
<keyword evidence="1 7" id="KW-0808">Transferase</keyword>
<dbReference type="Pfam" id="PF20143">
    <property type="entry name" value="NAD_kinase_C"/>
    <property type="match status" value="1"/>
</dbReference>
<evidence type="ECO:0000256" key="3">
    <source>
        <dbReference type="ARBA" id="ARBA00022777"/>
    </source>
</evidence>
<dbReference type="InterPro" id="IPR017437">
    <property type="entry name" value="ATP-NAD_kinase_PpnK-typ_C"/>
</dbReference>
<dbReference type="HAMAP" id="MF_00361">
    <property type="entry name" value="NAD_kinase"/>
    <property type="match status" value="1"/>
</dbReference>
<organism evidence="7">
    <name type="scientific">hydrothermal vent metagenome</name>
    <dbReference type="NCBI Taxonomy" id="652676"/>
    <lineage>
        <taxon>unclassified sequences</taxon>
        <taxon>metagenomes</taxon>
        <taxon>ecological metagenomes</taxon>
    </lineage>
</organism>
<name>A0A3B0Z5D8_9ZZZZ</name>
<evidence type="ECO:0000313" key="7">
    <source>
        <dbReference type="EMBL" id="VAW82762.1"/>
    </source>
</evidence>
<dbReference type="GO" id="GO:0019674">
    <property type="term" value="P:NAD+ metabolic process"/>
    <property type="evidence" value="ECO:0007669"/>
    <property type="project" value="InterPro"/>
</dbReference>
<dbReference type="FunFam" id="2.60.200.30:FF:000009">
    <property type="entry name" value="Poly(P)/ATP NAD kinase"/>
    <property type="match status" value="1"/>
</dbReference>
<dbReference type="InterPro" id="IPR002504">
    <property type="entry name" value="NADK"/>
</dbReference>
<dbReference type="Pfam" id="PF01513">
    <property type="entry name" value="NAD_kinase"/>
    <property type="match status" value="1"/>
</dbReference>
<evidence type="ECO:0000256" key="4">
    <source>
        <dbReference type="ARBA" id="ARBA00022840"/>
    </source>
</evidence>
<proteinExistence type="inferred from homology"/>
<dbReference type="NCBIfam" id="NF002306">
    <property type="entry name" value="PRK01231.1"/>
    <property type="match status" value="1"/>
</dbReference>